<dbReference type="InterPro" id="IPR046867">
    <property type="entry name" value="AldOxase/xan_DH_MoCoBD2"/>
</dbReference>
<name>A0ABS5EB67_9PROT</name>
<keyword evidence="5" id="KW-1185">Reference proteome</keyword>
<evidence type="ECO:0000313" key="4">
    <source>
        <dbReference type="EMBL" id="MBR0648264.1"/>
    </source>
</evidence>
<dbReference type="Pfam" id="PF02738">
    <property type="entry name" value="MoCoBD_1"/>
    <property type="match status" value="1"/>
</dbReference>
<organism evidence="4 5">
    <name type="scientific">Neoroseomonas terrae</name>
    <dbReference type="NCBI Taxonomy" id="424799"/>
    <lineage>
        <taxon>Bacteria</taxon>
        <taxon>Pseudomonadati</taxon>
        <taxon>Pseudomonadota</taxon>
        <taxon>Alphaproteobacteria</taxon>
        <taxon>Acetobacterales</taxon>
        <taxon>Acetobacteraceae</taxon>
        <taxon>Neoroseomonas</taxon>
    </lineage>
</organism>
<dbReference type="InterPro" id="IPR036856">
    <property type="entry name" value="Ald_Oxase/Xan_DH_a/b_sf"/>
</dbReference>
<dbReference type="InterPro" id="IPR016208">
    <property type="entry name" value="Ald_Oxase/xanthine_DH-like"/>
</dbReference>
<accession>A0ABS5EB67</accession>
<dbReference type="SUPFAM" id="SSF56003">
    <property type="entry name" value="Molybdenum cofactor-binding domain"/>
    <property type="match status" value="1"/>
</dbReference>
<dbReference type="SUPFAM" id="SSF54665">
    <property type="entry name" value="CO dehydrogenase molybdoprotein N-domain-like"/>
    <property type="match status" value="1"/>
</dbReference>
<keyword evidence="1" id="KW-0500">Molybdenum</keyword>
<dbReference type="Pfam" id="PF20256">
    <property type="entry name" value="MoCoBD_2"/>
    <property type="match status" value="1"/>
</dbReference>
<dbReference type="PANTHER" id="PTHR11908:SF132">
    <property type="entry name" value="ALDEHYDE OXIDASE 1-RELATED"/>
    <property type="match status" value="1"/>
</dbReference>
<dbReference type="EMBL" id="JAAEDI010000001">
    <property type="protein sequence ID" value="MBR0648264.1"/>
    <property type="molecule type" value="Genomic_DNA"/>
</dbReference>
<dbReference type="InterPro" id="IPR000674">
    <property type="entry name" value="Ald_Oxase/Xan_DH_a/b"/>
</dbReference>
<dbReference type="Gene3D" id="3.90.1170.50">
    <property type="entry name" value="Aldehyde oxidase/xanthine dehydrogenase, a/b hammerhead"/>
    <property type="match status" value="1"/>
</dbReference>
<evidence type="ECO:0000256" key="2">
    <source>
        <dbReference type="ARBA" id="ARBA00023002"/>
    </source>
</evidence>
<dbReference type="Proteomes" id="UP000698752">
    <property type="component" value="Unassembled WGS sequence"/>
</dbReference>
<reference evidence="5" key="1">
    <citation type="journal article" date="2021" name="Syst. Appl. Microbiol.">
        <title>Roseomonas hellenica sp. nov., isolated from roots of wild-growing Alkanna tinctoria.</title>
        <authorList>
            <person name="Rat A."/>
            <person name="Naranjo H.D."/>
            <person name="Lebbe L."/>
            <person name="Cnockaert M."/>
            <person name="Krigas N."/>
            <person name="Grigoriadou K."/>
            <person name="Maloupa E."/>
            <person name="Willems A."/>
        </authorList>
    </citation>
    <scope>NUCLEOTIDE SEQUENCE [LARGE SCALE GENOMIC DNA]</scope>
    <source>
        <strain evidence="5">LMG 31159</strain>
    </source>
</reference>
<keyword evidence="2" id="KW-0560">Oxidoreductase</keyword>
<proteinExistence type="predicted"/>
<evidence type="ECO:0000256" key="1">
    <source>
        <dbReference type="ARBA" id="ARBA00022505"/>
    </source>
</evidence>
<feature type="domain" description="Aldehyde oxidase/xanthine dehydrogenase a/b hammerhead" evidence="3">
    <location>
        <begin position="22"/>
        <end position="140"/>
    </location>
</feature>
<protein>
    <submittedName>
        <fullName evidence="4">Xanthine dehydrogenase family protein molybdopterin-binding subunit</fullName>
    </submittedName>
</protein>
<dbReference type="InterPro" id="IPR037165">
    <property type="entry name" value="AldOxase/xan_DH_Mopterin-bd_sf"/>
</dbReference>
<sequence length="770" mass="81188">MGEHGMERGTSRRRIEDDRFLRGTGRFVDDIATPGALHGAALRSPHAHARILSIDTAAAAVMPGVRAVLTTAELRADGIGPLPCIAKVATVEPLIIPVRPALADGLVRHVGDAVAFVIAETPAQARDAAEAILVEYDPLPAVTDGEAALAQGAPQLWPEAAGNLCFRFRKGDAAAVEAAFAAATTIVELDLVNNRVTAAPMEPRTAIGSFDAATGDYLLEVSGQAVHGIRDQLADTVFRVPRERMQVVAPDVGGGFGAKNFLFPEYVLLLLAARRLGRPVRWVSDRTEDFLSTAQGRDNRTRARLGLDAEGRFLGLQVETIANLGAYLSSSGPGSSTNAPGTAMGGLYAIPAVHMDVRGAFTNTVPIDAYRGAGKPEANYIIERLIDLAAHRTGHSATELRRRNLIADFPHKTAMGMTIDVGEFHANLDRALAAANVAGFAARREASRARGMLRGLGVACFLETSRGAPGEWAAVRFEADERVALAIGTQSNGQGHETSFPQVAADLLGLPVDTFRLVQADTRHVTRGHGHGGARSLHMGGEALVRAIDVVLVKGRGLAAQLLQSPEASLHFAGGRFSVEGDPSGSGIGLLELARAAREAGAPLDAEVDSDLDLVTFPNGCQVAEVEIDRETGKLSLERYVAIDDYGRLVNPMLTIGQVQGGLAQGIGQALFEEIAYDQDSGQILTASLMDYCLPRAEDLPPLEVTCIEVPTASNRLGVKGSGQAGCIGAPQTVMNAVLDALAPLGIETIDMPATPGRLWQAMRDAAAVR</sequence>
<evidence type="ECO:0000259" key="3">
    <source>
        <dbReference type="SMART" id="SM01008"/>
    </source>
</evidence>
<dbReference type="InterPro" id="IPR008274">
    <property type="entry name" value="AldOxase/xan_DH_MoCoBD1"/>
</dbReference>
<dbReference type="Gene3D" id="3.30.365.10">
    <property type="entry name" value="Aldehyde oxidase/xanthine dehydrogenase, molybdopterin binding domain"/>
    <property type="match status" value="4"/>
</dbReference>
<dbReference type="PANTHER" id="PTHR11908">
    <property type="entry name" value="XANTHINE DEHYDROGENASE"/>
    <property type="match status" value="1"/>
</dbReference>
<comment type="caution">
    <text evidence="4">The sequence shown here is derived from an EMBL/GenBank/DDBJ whole genome shotgun (WGS) entry which is preliminary data.</text>
</comment>
<dbReference type="Pfam" id="PF01315">
    <property type="entry name" value="Ald_Xan_dh_C"/>
    <property type="match status" value="1"/>
</dbReference>
<dbReference type="SMART" id="SM01008">
    <property type="entry name" value="Ald_Xan_dh_C"/>
    <property type="match status" value="1"/>
</dbReference>
<gene>
    <name evidence="4" type="ORF">GXW78_01190</name>
</gene>
<evidence type="ECO:0000313" key="5">
    <source>
        <dbReference type="Proteomes" id="UP000698752"/>
    </source>
</evidence>